<feature type="signal peptide" evidence="1">
    <location>
        <begin position="1"/>
        <end position="22"/>
    </location>
</feature>
<keyword evidence="3" id="KW-1185">Reference proteome</keyword>
<gene>
    <name evidence="2" type="ORF">N801_06130</name>
</gene>
<protein>
    <recommendedName>
        <fullName evidence="4">Phytase-like domain-containing protein</fullName>
    </recommendedName>
</protein>
<reference evidence="2 3" key="1">
    <citation type="submission" date="2013-08" db="EMBL/GenBank/DDBJ databases">
        <title>The genome sequence of Knoellia aerolata.</title>
        <authorList>
            <person name="Zhu W."/>
            <person name="Wang G."/>
        </authorList>
    </citation>
    <scope>NUCLEOTIDE SEQUENCE [LARGE SCALE GENOMIC DNA]</scope>
    <source>
        <strain evidence="2 3">DSM 18566</strain>
    </source>
</reference>
<keyword evidence="1" id="KW-0732">Signal</keyword>
<dbReference type="AlphaFoldDB" id="A0A0A0JWZ5"/>
<evidence type="ECO:0008006" key="4">
    <source>
        <dbReference type="Google" id="ProtNLM"/>
    </source>
</evidence>
<dbReference type="EMBL" id="AVPL01000013">
    <property type="protein sequence ID" value="KGN41728.1"/>
    <property type="molecule type" value="Genomic_DNA"/>
</dbReference>
<comment type="caution">
    <text evidence="2">The sequence shown here is derived from an EMBL/GenBank/DDBJ whole genome shotgun (WGS) entry which is preliminary data.</text>
</comment>
<evidence type="ECO:0000313" key="3">
    <source>
        <dbReference type="Proteomes" id="UP000030013"/>
    </source>
</evidence>
<evidence type="ECO:0000256" key="1">
    <source>
        <dbReference type="SAM" id="SignalP"/>
    </source>
</evidence>
<organism evidence="2 3">
    <name type="scientific">Knoellia aerolata DSM 18566</name>
    <dbReference type="NCBI Taxonomy" id="1385519"/>
    <lineage>
        <taxon>Bacteria</taxon>
        <taxon>Bacillati</taxon>
        <taxon>Actinomycetota</taxon>
        <taxon>Actinomycetes</taxon>
        <taxon>Micrococcales</taxon>
        <taxon>Intrasporangiaceae</taxon>
        <taxon>Knoellia</taxon>
    </lineage>
</organism>
<sequence>MRTRVVAGALGALALTGATLVATPEAGLTSRADAAGPLYPADCEEDESSSEFGGARISQTYADLFSKGAPAGRYLDSFTPQGLGVWENWQGGSGTEDLLLVGMHYFDDPATSGDDEVSHRSRLYGMTTSGTVRGFATLPIGAHTGGVKVHDGWVYVQKSQTEILRYSVERVREAFTNPSRRKLGPGRDTAPVVGASFFDIDGGYLYAGRHDENVRGEMRRYAIKPSGDLELDESWGPLEIPTKAQGVLVMADTFVFSTSLGRGNRGNVYVVQRTYGVGEEFTQAPYRCFQSVAMIQELVSWNGVTYLLNESGSAEFATDDRIHNIRNLHVASTDRLRSLVW</sequence>
<dbReference type="Proteomes" id="UP000030013">
    <property type="component" value="Unassembled WGS sequence"/>
</dbReference>
<name>A0A0A0JWZ5_9MICO</name>
<accession>A0A0A0JWZ5</accession>
<dbReference type="STRING" id="1385519.N801_06130"/>
<proteinExistence type="predicted"/>
<feature type="chain" id="PRO_5039441883" description="Phytase-like domain-containing protein" evidence="1">
    <location>
        <begin position="23"/>
        <end position="341"/>
    </location>
</feature>
<dbReference type="eggNOG" id="ENOG5033QP3">
    <property type="taxonomic scope" value="Bacteria"/>
</dbReference>
<evidence type="ECO:0000313" key="2">
    <source>
        <dbReference type="EMBL" id="KGN41728.1"/>
    </source>
</evidence>